<gene>
    <name evidence="1" type="ORF">K788_0000558</name>
</gene>
<evidence type="ECO:0000313" key="1">
    <source>
        <dbReference type="EMBL" id="ALL68379.1"/>
    </source>
</evidence>
<protein>
    <submittedName>
        <fullName evidence="1">Uncharacterized protein</fullName>
    </submittedName>
</protein>
<dbReference type="EMBL" id="CP012747">
    <property type="protein sequence ID" value="ALL68379.1"/>
    <property type="molecule type" value="Genomic_DNA"/>
</dbReference>
<name>A0A0P0RI21_9BURK</name>
<accession>A0A0P0RI21</accession>
<evidence type="ECO:0000313" key="2">
    <source>
        <dbReference type="Proteomes" id="UP000019146"/>
    </source>
</evidence>
<sequence>MVCLMQVMVAQDFNLGQIGFVVVTRGMLVALKRSKELLEAMESESCSGR</sequence>
<dbReference type="AlphaFoldDB" id="A0A0P0RI21"/>
<reference evidence="1 2" key="1">
    <citation type="journal article" date="2014" name="Genome Announc.">
        <title>Draft Genome Sequence of the Haloacid-Degrading Burkholderia caribensis Strain MBA4.</title>
        <authorList>
            <person name="Pan Y."/>
            <person name="Kong K.F."/>
            <person name="Tsang J.S."/>
        </authorList>
    </citation>
    <scope>NUCLEOTIDE SEQUENCE [LARGE SCALE GENOMIC DNA]</scope>
    <source>
        <strain evidence="1 2">MBA4</strain>
    </source>
</reference>
<dbReference type="KEGG" id="bcai:K788_0000558"/>
<dbReference type="Proteomes" id="UP000019146">
    <property type="component" value="Chromosome 2"/>
</dbReference>
<organism evidence="1 2">
    <name type="scientific">Paraburkholderia caribensis MBA4</name>
    <dbReference type="NCBI Taxonomy" id="1323664"/>
    <lineage>
        <taxon>Bacteria</taxon>
        <taxon>Pseudomonadati</taxon>
        <taxon>Pseudomonadota</taxon>
        <taxon>Betaproteobacteria</taxon>
        <taxon>Burkholderiales</taxon>
        <taxon>Burkholderiaceae</taxon>
        <taxon>Paraburkholderia</taxon>
    </lineage>
</organism>
<proteinExistence type="predicted"/>